<keyword evidence="2" id="KW-1185">Reference proteome</keyword>
<gene>
    <name evidence="1" type="ORF">WPS_02600</name>
</gene>
<sequence>MTLASTPAVALTDEQRWSIDLSVAQYLRSARAVVEAQERLAQLGVSSDELLRRRRAESADRGIARLLRLAVTLIITRGRLDRADRRRLPPGASEATIHAVVAATAEAYARVLVAESAAPAGSRPAIDMNVGDY</sequence>
<dbReference type="AlphaFoldDB" id="A0AAN1XSM4"/>
<dbReference type="KEGG" id="vab:WPS_02600"/>
<organism evidence="1 2">
    <name type="scientific">Vulcanimicrobium alpinum</name>
    <dbReference type="NCBI Taxonomy" id="3016050"/>
    <lineage>
        <taxon>Bacteria</taxon>
        <taxon>Bacillati</taxon>
        <taxon>Vulcanimicrobiota</taxon>
        <taxon>Vulcanimicrobiia</taxon>
        <taxon>Vulcanimicrobiales</taxon>
        <taxon>Vulcanimicrobiaceae</taxon>
        <taxon>Vulcanimicrobium</taxon>
    </lineage>
</organism>
<evidence type="ECO:0000313" key="1">
    <source>
        <dbReference type="EMBL" id="BDE04984.1"/>
    </source>
</evidence>
<proteinExistence type="predicted"/>
<evidence type="ECO:0000313" key="2">
    <source>
        <dbReference type="Proteomes" id="UP001317532"/>
    </source>
</evidence>
<name>A0AAN1XSM4_UNVUL</name>
<protein>
    <submittedName>
        <fullName evidence="1">Uncharacterized protein</fullName>
    </submittedName>
</protein>
<dbReference type="Proteomes" id="UP001317532">
    <property type="component" value="Chromosome"/>
</dbReference>
<dbReference type="EMBL" id="AP025523">
    <property type="protein sequence ID" value="BDE04984.1"/>
    <property type="molecule type" value="Genomic_DNA"/>
</dbReference>
<dbReference type="RefSeq" id="WP_317996059.1">
    <property type="nucleotide sequence ID" value="NZ_AP025523.1"/>
</dbReference>
<reference evidence="1 2" key="1">
    <citation type="journal article" date="2022" name="ISME Commun">
        <title>Vulcanimicrobium alpinus gen. nov. sp. nov., the first cultivated representative of the candidate phylum 'Eremiobacterota', is a metabolically versatile aerobic anoxygenic phototroph.</title>
        <authorList>
            <person name="Yabe S."/>
            <person name="Muto K."/>
            <person name="Abe K."/>
            <person name="Yokota A."/>
            <person name="Staudigel H."/>
            <person name="Tebo B.M."/>
        </authorList>
    </citation>
    <scope>NUCLEOTIDE SEQUENCE [LARGE SCALE GENOMIC DNA]</scope>
    <source>
        <strain evidence="1 2">WC8-2</strain>
    </source>
</reference>
<accession>A0AAN1XSM4</accession>